<keyword evidence="5" id="KW-1185">Reference proteome</keyword>
<reference evidence="4 5" key="1">
    <citation type="journal article" date="2019" name="Int. J. Syst. Evol. Microbiol.">
        <title>The Global Catalogue of Microorganisms (GCM) 10K type strain sequencing project: providing services to taxonomists for standard genome sequencing and annotation.</title>
        <authorList>
            <consortium name="The Broad Institute Genomics Platform"/>
            <consortium name="The Broad Institute Genome Sequencing Center for Infectious Disease"/>
            <person name="Wu L."/>
            <person name="Ma J."/>
        </authorList>
    </citation>
    <scope>NUCLEOTIDE SEQUENCE [LARGE SCALE GENOMIC DNA]</scope>
    <source>
        <strain evidence="4 5">JCM 14900</strain>
    </source>
</reference>
<keyword evidence="2" id="KW-1133">Transmembrane helix</keyword>
<evidence type="ECO:0000313" key="4">
    <source>
        <dbReference type="EMBL" id="GAA1923487.1"/>
    </source>
</evidence>
<dbReference type="InterPro" id="IPR008984">
    <property type="entry name" value="SMAD_FHA_dom_sf"/>
</dbReference>
<keyword evidence="2" id="KW-0812">Transmembrane</keyword>
<feature type="domain" description="FHA" evidence="3">
    <location>
        <begin position="167"/>
        <end position="220"/>
    </location>
</feature>
<dbReference type="Pfam" id="PF00498">
    <property type="entry name" value="FHA"/>
    <property type="match status" value="1"/>
</dbReference>
<dbReference type="PROSITE" id="PS50006">
    <property type="entry name" value="FHA_DOMAIN"/>
    <property type="match status" value="1"/>
</dbReference>
<proteinExistence type="predicted"/>
<evidence type="ECO:0000313" key="5">
    <source>
        <dbReference type="Proteomes" id="UP001501343"/>
    </source>
</evidence>
<evidence type="ECO:0000259" key="3">
    <source>
        <dbReference type="PROSITE" id="PS50006"/>
    </source>
</evidence>
<dbReference type="SUPFAM" id="SSF49879">
    <property type="entry name" value="SMAD/FHA domain"/>
    <property type="match status" value="1"/>
</dbReference>
<evidence type="ECO:0000256" key="2">
    <source>
        <dbReference type="SAM" id="Phobius"/>
    </source>
</evidence>
<dbReference type="Proteomes" id="UP001501343">
    <property type="component" value="Unassembled WGS sequence"/>
</dbReference>
<feature type="transmembrane region" description="Helical" evidence="2">
    <location>
        <begin position="55"/>
        <end position="74"/>
    </location>
</feature>
<feature type="transmembrane region" description="Helical" evidence="2">
    <location>
        <begin position="29"/>
        <end position="49"/>
    </location>
</feature>
<comment type="caution">
    <text evidence="4">The sequence shown here is derived from an EMBL/GenBank/DDBJ whole genome shotgun (WGS) entry which is preliminary data.</text>
</comment>
<dbReference type="EMBL" id="BAAAOF010000002">
    <property type="protein sequence ID" value="GAA1923487.1"/>
    <property type="molecule type" value="Genomic_DNA"/>
</dbReference>
<dbReference type="Gene3D" id="2.60.200.20">
    <property type="match status" value="1"/>
</dbReference>
<organism evidence="4 5">
    <name type="scientific">Microbacterium aoyamense</name>
    <dbReference type="NCBI Taxonomy" id="344166"/>
    <lineage>
        <taxon>Bacteria</taxon>
        <taxon>Bacillati</taxon>
        <taxon>Actinomycetota</taxon>
        <taxon>Actinomycetes</taxon>
        <taxon>Micrococcales</taxon>
        <taxon>Microbacteriaceae</taxon>
        <taxon>Microbacterium</taxon>
    </lineage>
</organism>
<dbReference type="RefSeq" id="WP_248146815.1">
    <property type="nucleotide sequence ID" value="NZ_BAAAOF010000002.1"/>
</dbReference>
<keyword evidence="1" id="KW-0597">Phosphoprotein</keyword>
<sequence length="256" mass="26354">MTIDSNPPAAIDPLVLTARATSAQRFGAVALDLVVPSLIAFAAAALFALHVPAGGWALVAAALAVIVLDLRILALSGRSIGDRAAGTRTVVAATGLSAGASVFPAMLSGRLTSVDLRRGRDPLAPALSPFVFPSAAERPVTGPVRLTGQTAIVVLDSGERLSLHSALVLGRIPSAPEDAPAAVYQWADLSRTLSKSHARLEWDGRTVWVTDLGSTNGTALRTASGPQPLLPFQRTPVPMGVDLELGDRIVSVGAPT</sequence>
<keyword evidence="2" id="KW-0472">Membrane</keyword>
<name>A0ABN2PN17_9MICO</name>
<gene>
    <name evidence="4" type="ORF">GCM10009775_14820</name>
</gene>
<dbReference type="CDD" id="cd00060">
    <property type="entry name" value="FHA"/>
    <property type="match status" value="1"/>
</dbReference>
<accession>A0ABN2PN17</accession>
<dbReference type="InterPro" id="IPR000253">
    <property type="entry name" value="FHA_dom"/>
</dbReference>
<evidence type="ECO:0000256" key="1">
    <source>
        <dbReference type="ARBA" id="ARBA00022553"/>
    </source>
</evidence>
<protein>
    <recommendedName>
        <fullName evidence="3">FHA domain-containing protein</fullName>
    </recommendedName>
</protein>